<evidence type="ECO:0000313" key="3">
    <source>
        <dbReference type="Proteomes" id="UP001143307"/>
    </source>
</evidence>
<keyword evidence="2" id="KW-0378">Hydrolase</keyword>
<dbReference type="Proteomes" id="UP001143307">
    <property type="component" value="Unassembled WGS sequence"/>
</dbReference>
<evidence type="ECO:0000259" key="1">
    <source>
        <dbReference type="Pfam" id="PF00561"/>
    </source>
</evidence>
<proteinExistence type="predicted"/>
<dbReference type="InterPro" id="IPR000073">
    <property type="entry name" value="AB_hydrolase_1"/>
</dbReference>
<gene>
    <name evidence="2" type="ORF">EYC87_07345</name>
</gene>
<evidence type="ECO:0000313" key="2">
    <source>
        <dbReference type="EMBL" id="MCX2973400.1"/>
    </source>
</evidence>
<organism evidence="2 3">
    <name type="scientific">Candidatus Seongchinamella marina</name>
    <dbReference type="NCBI Taxonomy" id="2518990"/>
    <lineage>
        <taxon>Bacteria</taxon>
        <taxon>Pseudomonadati</taxon>
        <taxon>Pseudomonadota</taxon>
        <taxon>Gammaproteobacteria</taxon>
        <taxon>Cellvibrionales</taxon>
        <taxon>Halieaceae</taxon>
        <taxon>Seongchinamella</taxon>
    </lineage>
</organism>
<dbReference type="InterPro" id="IPR050471">
    <property type="entry name" value="AB_hydrolase"/>
</dbReference>
<dbReference type="Pfam" id="PF00561">
    <property type="entry name" value="Abhydrolase_1"/>
    <property type="match status" value="1"/>
</dbReference>
<comment type="caution">
    <text evidence="2">The sequence shown here is derived from an EMBL/GenBank/DDBJ whole genome shotgun (WGS) entry which is preliminary data.</text>
</comment>
<dbReference type="PRINTS" id="PR00111">
    <property type="entry name" value="ABHYDROLASE"/>
</dbReference>
<dbReference type="GO" id="GO:0016787">
    <property type="term" value="F:hydrolase activity"/>
    <property type="evidence" value="ECO:0007669"/>
    <property type="project" value="UniProtKB-KW"/>
</dbReference>
<reference evidence="2" key="1">
    <citation type="submission" date="2019-02" db="EMBL/GenBank/DDBJ databases">
        <authorList>
            <person name="Li S.-H."/>
        </authorList>
    </citation>
    <scope>NUCLEOTIDE SEQUENCE</scope>
    <source>
        <strain evidence="2">IMCC8485</strain>
    </source>
</reference>
<dbReference type="InterPro" id="IPR029058">
    <property type="entry name" value="AB_hydrolase_fold"/>
</dbReference>
<feature type="domain" description="AB hydrolase-1" evidence="1">
    <location>
        <begin position="33"/>
        <end position="149"/>
    </location>
</feature>
<name>A0ABT3SUS5_9GAMM</name>
<protein>
    <submittedName>
        <fullName evidence="2">Alpha/beta hydrolase</fullName>
    </submittedName>
</protein>
<dbReference type="Gene3D" id="3.40.50.1820">
    <property type="entry name" value="alpha/beta hydrolase"/>
    <property type="match status" value="1"/>
</dbReference>
<keyword evidence="3" id="KW-1185">Reference proteome</keyword>
<accession>A0ABT3SUS5</accession>
<dbReference type="SUPFAM" id="SSF53474">
    <property type="entry name" value="alpha/beta-Hydrolases"/>
    <property type="match status" value="1"/>
</dbReference>
<dbReference type="EMBL" id="SHNP01000002">
    <property type="protein sequence ID" value="MCX2973400.1"/>
    <property type="molecule type" value="Genomic_DNA"/>
</dbReference>
<dbReference type="PANTHER" id="PTHR43433:SF1">
    <property type="entry name" value="BLL5160 PROTEIN"/>
    <property type="match status" value="1"/>
</dbReference>
<dbReference type="PANTHER" id="PTHR43433">
    <property type="entry name" value="HYDROLASE, ALPHA/BETA FOLD FAMILY PROTEIN"/>
    <property type="match status" value="1"/>
</dbReference>
<sequence length="278" mass="31258">MQWSPWQIIHMKHGIAKTEDGVNIAYQVSGQGPALVLCHAMANDHRMYDEHREAFSKSHRLITFDQRGSGYSDHPPFDEGPESYYTVEKFGDDLKAVVDHLGIHQVTILGFSMGAVAALSFSTRWPERLDRLILASAMASRLPQAIIARARLVETMLDEKGLEETYDFYFSGTLFDGLMAQKKLHHMIALFREKATPQGFKGCFRVTIDRPSLVDELKLIRCPTLILVGENDTHYLVEAELLENTISNAKRVVMPGVGHPLSVQDPKAFEAEVITFIS</sequence>